<keyword evidence="5 29" id="KW-0245">EGF-like domain</keyword>
<feature type="domain" description="CUB" evidence="31">
    <location>
        <begin position="1846"/>
        <end position="1957"/>
    </location>
</feature>
<feature type="domain" description="CUB" evidence="31">
    <location>
        <begin position="2211"/>
        <end position="2328"/>
    </location>
</feature>
<dbReference type="Pfam" id="PF12947">
    <property type="entry name" value="EGF_3"/>
    <property type="match status" value="1"/>
</dbReference>
<feature type="domain" description="CUB" evidence="31">
    <location>
        <begin position="585"/>
        <end position="697"/>
    </location>
</feature>
<dbReference type="PROSITE" id="PS01180">
    <property type="entry name" value="CUB"/>
    <property type="match status" value="27"/>
</dbReference>
<keyword evidence="9" id="KW-0165">Cleavage on pair of basic residues</keyword>
<name>A0A9B0WXU4_CHRAS</name>
<keyword evidence="17" id="KW-0472">Membrane</keyword>
<keyword evidence="12" id="KW-0677">Repeat</keyword>
<keyword evidence="13" id="KW-0967">Endosome</keyword>
<evidence type="ECO:0000256" key="12">
    <source>
        <dbReference type="ARBA" id="ARBA00022737"/>
    </source>
</evidence>
<feature type="domain" description="CUB" evidence="31">
    <location>
        <begin position="1972"/>
        <end position="2085"/>
    </location>
</feature>
<evidence type="ECO:0000256" key="21">
    <source>
        <dbReference type="ARBA" id="ARBA00023221"/>
    </source>
</evidence>
<dbReference type="GO" id="GO:0005509">
    <property type="term" value="F:calcium ion binding"/>
    <property type="evidence" value="ECO:0007669"/>
    <property type="project" value="InterPro"/>
</dbReference>
<feature type="disulfide bond" evidence="28">
    <location>
        <begin position="1614"/>
        <end position="1641"/>
    </location>
</feature>
<feature type="domain" description="CUB" evidence="31">
    <location>
        <begin position="2330"/>
        <end position="2442"/>
    </location>
</feature>
<feature type="domain" description="CUB" evidence="31">
    <location>
        <begin position="3031"/>
        <end position="3144"/>
    </location>
</feature>
<evidence type="ECO:0000256" key="20">
    <source>
        <dbReference type="ARBA" id="ARBA00023180"/>
    </source>
</evidence>
<dbReference type="InterPro" id="IPR049883">
    <property type="entry name" value="NOTCH1_EGF-like"/>
</dbReference>
<evidence type="ECO:0000256" key="19">
    <source>
        <dbReference type="ARBA" id="ARBA00023166"/>
    </source>
</evidence>
<dbReference type="InterPro" id="IPR035914">
    <property type="entry name" value="Sperma_CUB_dom_sf"/>
</dbReference>
<dbReference type="FunFam" id="2.60.120.290:FF:000050">
    <property type="entry name" value="Cubilin"/>
    <property type="match status" value="1"/>
</dbReference>
<dbReference type="SMART" id="SM00181">
    <property type="entry name" value="EGF"/>
    <property type="match status" value="8"/>
</dbReference>
<dbReference type="FunFam" id="2.10.25.10:FF:000866">
    <property type="entry name" value="Cubilin"/>
    <property type="match status" value="1"/>
</dbReference>
<feature type="domain" description="CUB" evidence="31">
    <location>
        <begin position="1614"/>
        <end position="1728"/>
    </location>
</feature>
<dbReference type="PANTHER" id="PTHR24251">
    <property type="entry name" value="OVOCHYMASE-RELATED"/>
    <property type="match status" value="1"/>
</dbReference>
<keyword evidence="15" id="KW-0653">Protein transport</keyword>
<evidence type="ECO:0000256" key="2">
    <source>
        <dbReference type="ARBA" id="ARBA00004202"/>
    </source>
</evidence>
<keyword evidence="11 30" id="KW-0732">Signal</keyword>
<feature type="domain" description="CUB" evidence="31">
    <location>
        <begin position="1043"/>
        <end position="1155"/>
    </location>
</feature>
<feature type="domain" description="CUB" evidence="31">
    <location>
        <begin position="1732"/>
        <end position="1844"/>
    </location>
</feature>
<evidence type="ECO:0000256" key="11">
    <source>
        <dbReference type="ARBA" id="ARBA00022729"/>
    </source>
</evidence>
<feature type="domain" description="CUB" evidence="31">
    <location>
        <begin position="2683"/>
        <end position="2795"/>
    </location>
</feature>
<gene>
    <name evidence="34" type="primary">CUBN</name>
</gene>
<dbReference type="FunFam" id="2.60.120.290:FF:000047">
    <property type="entry name" value="Cubilin"/>
    <property type="match status" value="1"/>
</dbReference>
<keyword evidence="23" id="KW-0170">Cobalt</keyword>
<comment type="function">
    <text evidence="26">Endocytic receptor which plays a role in lipoprotein, vitamin and iron metabolism by facilitating their uptake. Acts together with LRP2 to mediate endocytosis of high-density lipoproteins, GC, hemoglobin, ALB, TF and SCGB1A1. Acts together with AMN to mediate endocytosis of the CBLIF-cobalamin complex. Binds to ALB, MB, Kappa and lambda-light chains, TF, hemoglobin, GC, SCGB1A1, APOA1, high density lipoprotein, and the CBLIF-cobalamin complex. Ligand binding requires calcium. Serves as important transporter in several absorptive epithelia, including intestine, renal proximal tubules and embryonic yolk sac. May play an important role in the development of the peri-implantation embryo through internalization of APOA1 and cholesterol. Binds to LGALS3 at the maternal-fetal interface.</text>
</comment>
<evidence type="ECO:0000256" key="22">
    <source>
        <dbReference type="ARBA" id="ARBA00023228"/>
    </source>
</evidence>
<keyword evidence="7" id="KW-0597">Phosphoprotein</keyword>
<evidence type="ECO:0000256" key="23">
    <source>
        <dbReference type="ARBA" id="ARBA00023285"/>
    </source>
</evidence>
<dbReference type="SUPFAM" id="SSF57196">
    <property type="entry name" value="EGF/Laminin"/>
    <property type="match status" value="4"/>
</dbReference>
<accession>A0A9B0WXU4</accession>
<evidence type="ECO:0000313" key="33">
    <source>
        <dbReference type="Proteomes" id="UP000504623"/>
    </source>
</evidence>
<dbReference type="OrthoDB" id="6022136at2759"/>
<dbReference type="FunFam" id="2.60.120.290:FF:000062">
    <property type="entry name" value="Cubilin"/>
    <property type="match status" value="1"/>
</dbReference>
<dbReference type="CDD" id="cd00054">
    <property type="entry name" value="EGF_CA"/>
    <property type="match status" value="6"/>
</dbReference>
<evidence type="ECO:0000256" key="26">
    <source>
        <dbReference type="ARBA" id="ARBA00049611"/>
    </source>
</evidence>
<dbReference type="FunFam" id="2.60.120.290:FF:000013">
    <property type="entry name" value="Membrane frizzled-related protein"/>
    <property type="match status" value="9"/>
</dbReference>
<feature type="domain" description="CUB" evidence="31">
    <location>
        <begin position="3272"/>
        <end position="3389"/>
    </location>
</feature>
<evidence type="ECO:0000256" key="25">
    <source>
        <dbReference type="ARBA" id="ARBA00023878"/>
    </source>
</evidence>
<feature type="disulfide bond" evidence="29">
    <location>
        <begin position="394"/>
        <end position="404"/>
    </location>
</feature>
<protein>
    <recommendedName>
        <fullName evidence="25">Cubilin</fullName>
    </recommendedName>
</protein>
<dbReference type="FunFam" id="2.60.120.290:FF:000018">
    <property type="entry name" value="cubilin"/>
    <property type="match status" value="4"/>
</dbReference>
<feature type="domain" description="CUB" evidence="31">
    <location>
        <begin position="2446"/>
        <end position="2559"/>
    </location>
</feature>
<reference evidence="34" key="1">
    <citation type="submission" date="2025-08" db="UniProtKB">
        <authorList>
            <consortium name="RefSeq"/>
        </authorList>
    </citation>
    <scope>IDENTIFICATION</scope>
    <source>
        <tissue evidence="34">Spleen</tissue>
    </source>
</reference>
<keyword evidence="10" id="KW-0479">Metal-binding</keyword>
<comment type="caution">
    <text evidence="29">Lacks conserved residue(s) required for the propagation of feature annotation.</text>
</comment>
<evidence type="ECO:0000256" key="30">
    <source>
        <dbReference type="SAM" id="SignalP"/>
    </source>
</evidence>
<keyword evidence="20" id="KW-0325">Glycoprotein</keyword>
<dbReference type="Pfam" id="PF07645">
    <property type="entry name" value="EGF_CA"/>
    <property type="match status" value="3"/>
</dbReference>
<proteinExistence type="predicted"/>
<dbReference type="Proteomes" id="UP000504623">
    <property type="component" value="Unplaced"/>
</dbReference>
<dbReference type="InterPro" id="IPR018097">
    <property type="entry name" value="EGF_Ca-bd_CS"/>
</dbReference>
<evidence type="ECO:0000256" key="18">
    <source>
        <dbReference type="ARBA" id="ARBA00023157"/>
    </source>
</evidence>
<keyword evidence="8" id="KW-0846">Cobalamin</keyword>
<dbReference type="SMART" id="SM00179">
    <property type="entry name" value="EGF_CA"/>
    <property type="match status" value="7"/>
</dbReference>
<keyword evidence="19" id="KW-1207">Sterol metabolism</keyword>
<keyword evidence="18 29" id="KW-1015">Disulfide bond</keyword>
<keyword evidence="3" id="KW-0813">Transport</keyword>
<evidence type="ECO:0000256" key="13">
    <source>
        <dbReference type="ARBA" id="ARBA00022753"/>
    </source>
</evidence>
<feature type="domain" description="CUB" evidence="31">
    <location>
        <begin position="1272"/>
        <end position="1383"/>
    </location>
</feature>
<dbReference type="InterPro" id="IPR000152">
    <property type="entry name" value="EGF-type_Asp/Asn_hydroxyl_site"/>
</dbReference>
<dbReference type="InterPro" id="IPR001881">
    <property type="entry name" value="EGF-like_Ca-bd_dom"/>
</dbReference>
<dbReference type="FunFam" id="2.60.120.290:FF:000045">
    <property type="entry name" value="Cubilin"/>
    <property type="match status" value="1"/>
</dbReference>
<feature type="domain" description="CUB" evidence="31">
    <location>
        <begin position="3505"/>
        <end position="3617"/>
    </location>
</feature>
<dbReference type="GO" id="GO:0005768">
    <property type="term" value="C:endosome"/>
    <property type="evidence" value="ECO:0007669"/>
    <property type="project" value="UniProtKB-SubCell"/>
</dbReference>
<dbReference type="GeneID" id="102831425"/>
<dbReference type="PROSITE" id="PS50026">
    <property type="entry name" value="EGF_3"/>
    <property type="match status" value="6"/>
</dbReference>
<dbReference type="SUPFAM" id="SSF57184">
    <property type="entry name" value="Growth factor receptor domain"/>
    <property type="match status" value="1"/>
</dbReference>
<feature type="chain" id="PRO_5039578654" description="Cubilin" evidence="30">
    <location>
        <begin position="21"/>
        <end position="3617"/>
    </location>
</feature>
<dbReference type="FunFam" id="2.60.120.290:FF:000053">
    <property type="entry name" value="Cubilin"/>
    <property type="match status" value="1"/>
</dbReference>
<dbReference type="FunFam" id="2.10.25.10:FF:000260">
    <property type="entry name" value="Notch receptor 4"/>
    <property type="match status" value="1"/>
</dbReference>
<feature type="domain" description="CUB" evidence="31">
    <location>
        <begin position="469"/>
        <end position="581"/>
    </location>
</feature>
<feature type="disulfide bond" evidence="28">
    <location>
        <begin position="2330"/>
        <end position="2357"/>
    </location>
</feature>
<dbReference type="CDD" id="cd22201">
    <property type="entry name" value="cubilin_NTD"/>
    <property type="match status" value="1"/>
</dbReference>
<keyword evidence="33" id="KW-1185">Reference proteome</keyword>
<dbReference type="PROSITE" id="PS01187">
    <property type="entry name" value="EGF_CA"/>
    <property type="match status" value="3"/>
</dbReference>
<evidence type="ECO:0000256" key="10">
    <source>
        <dbReference type="ARBA" id="ARBA00022723"/>
    </source>
</evidence>
<evidence type="ECO:0000256" key="15">
    <source>
        <dbReference type="ARBA" id="ARBA00022927"/>
    </source>
</evidence>
<evidence type="ECO:0000256" key="9">
    <source>
        <dbReference type="ARBA" id="ARBA00022685"/>
    </source>
</evidence>
<dbReference type="RefSeq" id="XP_006872673.1">
    <property type="nucleotide sequence ID" value="XM_006872611.1"/>
</dbReference>
<evidence type="ECO:0000259" key="32">
    <source>
        <dbReference type="PROSITE" id="PS50026"/>
    </source>
</evidence>
<sequence>MPSQFLWSLVIFLTFSELDGETGGPELQRHKRNTDVQQPRIATESGNLVFLTGSAQNIEFRPGSLGKIKLNDEDLSECLHQIQRNKDDIIDLKKGTVPQNISSQILQLNAKLVDLERKFQSLQQTVDKRVCSSNPCQNGGTCLNLHDSFFCICPSQWKGPLCSVDVNECEIYSGTPLSCQNGGTCTNTVGSYSCSCSPDTYGPQCASKYNDCEGGSKVRCVHGFCEDSVREQAGEPKYSCMCDAGWKSPPNSPACTLDIDECSLQPAPCDSLVQCFNTPGSFYCGACPSGWQGNGYNCQDINECEMNNGGCSEVPPVECVNTPGSYHCKACPPGYQGNGRVCTLIDICSVNNGGCHPHASCSSVLGSLPLCTCLPGYTGNGHGANGCIQLSNICLSHPCLNGQCTETVSGYLCKCEPGWAGINCTENINECLSSPCLNGGTCVDAVNGFSCECTSAWTGPHCQIAQQVCGGSLTGMYGTFSYSSSGIGYVHDVNCFWVIRTEEGKVLRITFTFFKLESVDNCPYEFLQIYDGESSAGFQLGRFCGSSPPHELLSSDHALYFHFYSEHLRNERGFTVKWETQQPECGGIMTGAYGSITSPGYPGNYPSGRDCVWKIMSSPGLLITFTFGTLSLENHDDCSKDYLEIRDGPLFKDPVLRKFCTTLSVPPLQTTGPFARIHFHSDSQINDKGFYITYLTSPSDLPCGGRYEDPEGELLLSDLQGPLTHSSQCIYIIEQPPGEQIQINVTHVELGGQTGCSPSYVEVLDDDIILGKFCGNSTISHIYSITNRIWVRFKIDASIEKVGFRAVYQIACGGELTGDGIIRSPLYPNVYPGEKICRWAINQPQSQVVLFNFTGFEIGSSAHCDTDYIEIGSSSILGSPENRKYCGTDIPSLITSVYNFLFVTFVKSSSTQNHGFMARFSTKDLVCGKILTESAGTIQSPGHPNIYPHGINCTWHILVQPGQLIRLIFIKFHLEFHYNCTNDYLEVYDFGSEISLGRYCGKSIPPSLTSSTNSLLLVFVADSDLAYEGFQINYEVINEATACLQDYTTESGTLTSPNFPNNYPNNWECIYRITVGTSQQISLQFTDFSLEEASGHCADFVEIRDGGYENSPSLGIYCGSNLPPIIISHSNKLWLKFKSDVFDSRSGFSANWDGSATGCGGNLTTPSGIFMSPNYPMPYYHSSECYWWLKSSHGSLFELEFKDFHLEYHPNCTLDYLAVYDGPSTNSHLLTQLCGDKKPPRIRSTGDSMSLKLRTNEGQQGGGFLASYRQICENVVIVNGTYGILESIHYPYPYYANQRCNWTIQATSGNTVNYTFLAFELENHINCSADYLELYDGSQRMGRYCGTDIPPPGSTTGSKLHVLFYTDGVGNHEKGFQMHWFIHGCGGELFGETGSFSSPGYPNRYPPNKECIWYISTAPGSSIQLNIHDFDVEYHASCNYDSLEIYGGPDFHSPRIAQLCVQRSAENPMQVSSTGNELAIRFKTDNSIHGRGFNVSWQAVPGGCGGIFKIPSGEIHSPNYPNPYRSNTECSWVIQVERNHRVLLNFTDLDLEPQDSCVMAYDGLNSATTRLVSVCGRQQLTNPITSSRNTLSVRFQSGTSRQSRGFRARFRQACGGFLFTKSFDTISSPLFPAKYPNNQNCSWVIQAQPPFNHITLSFTHFGLESSPACSHDFLEILDGSDHDAPLRGRYCGISMPHPITSFSNALTLRFVSDYRGNYDGFHASYAASSSACGGIFHMVEGMFNSPGYPELYPTNVECIWNIVSSPGNQLQLSFITFQLEESQDCSKDFVEIREGNATGHLVGRYCGHILPLNYSSIVGHILWVRFVSDGSGSGMGFQATFINIFGNDNIVGSHGKIASPLWPGNYPHNCNYQWIVNVNDSQVIHGRILEMNIEATNDCYYDKLRIYDGLGIHSRQIGIYCGTQTASFSSSRNSLTVQFYSDSSVSGKGFLLEWFAVDISAGLSPTIATGACGGFLRTGDAPVFLFSPGWPENYENRADCTWLIQAPDSTVELNILSLDIESHRTCNYDQLVIRDGDSNLAQKLAVLCGREIPGPIRSTGEYMLIQFTSDISVTGAGFNASFHKSCGGYLHADRGVFTSPMYPEAYPPNLNCSWHVLVQRGLTIAIHFEQPFQIPNGDSSCNQGDYLVLKNGPDIYSPPLGPHGGHGHFCGSHPSSTIFTSDNQMFAQFISDNSSGGQGFKVKYEAKSLACGGNIYIHDADSDGYVTSPNHPDNYPQHADCIWILSAPPGKLIQLQFEEQFNIEATPNCASNYLELRNGADSSAPILSTFCGTSLPSTQLSSEEVLYMRFRSENSPTHVGFKAKYSIALCGGRVTGQTGVIESIGYPTLPYRDHLFCEWRLQGLSGHYLTIYFEDFNLQNSSNCEKDFVEIWGNYTIGNKLGRFCGNSIPDSMDTSGNVALVRFVTDGSVTASGFRLRFESSIEECGGELQGPTGTFASPNYPNPNPHSRICEWRITVQEGRQITLTFNNLRLEAHPSCNNERVTVINGIRNNSPQLEELCSSVNVSDQIKSSGNTMKVIFFTDGSRPYGGFIASYTSSEDAVCGGSLTNFPQGNFTSPGYNGFRNYASNLNCEWSLSNPNQGNSSIYIYFENFHLESHQDCQFDALEFRAGDANGPLIWRLCGPSKPTMPLVIPYPQVWIHFVTNQHIEHVGFHAEYSFTDCGGIQIGESGVILSPNYPASYDNLTHCSWLLEAPQGHTITLTFSDFDIELHRTCAWDSVTIRNGGSPGSPIIGRYCGSSNPRTIQSGSNQLVVIFNSDLSQQHRGFYATWITQTLGCGGILHSDNGTIRSPHWPQNFPENSRCSWTVITHESKHLEISFDNNFLIPSGAGQCQNSFVKVWAGTEEIDKALLATSCGNVAPGPIITPRNTFTAVFQAQGDPAQGFSASFVSRCGSNFTGPSGYIISPNYPKRYDNNMNCTYIIETDSHSLVLLTFVSFHLEARSAIEGSCINDGVHIIRGYNLSSAPFATLCGDDTLAPITISGPVLLNFYSNAHITDFGFKFSYRITPCGGVFNFSTGTIRSPAYSYADYPNNIYCLYVITVRDDRVIQLKFSDFDVVPSTFCSQDYLAIYDGSNNSDPLLGKFCGSKLPPNVKSNNNSLLLVFKTDSFQSARGWKISFRQTLGPQQGCGGYLTGSNYTFVSPDSDSNGRYDKNLNCVWFISAPLNKLIKLTFNTFALEAVATLQRCIYDYVKLYDGDSENANLAGTFCGSTVPAPFTSSGNFLTIQFVSDLTVEREGFNATYTIVDMPCGGTYNATSSPKSFLSPNSSSPDVPFDMCTWVIEAPPHQQVKITVTTLQLYSQDCSQNYLEFRDSPESHGNPGTRFCGSNVSAVPALYSSMRTAIVVFKSEVFSRDSRMGFTYQIADCNRQYNKAFGHLKSPGWPDYYNHNLDCTIILTAPQNHTISLFFHSFNIEESSECTHDFLEVRNGSNSSYPLLGKYCGNLLPNPVFSQNNELYLRFKANNVISSHGYEIIWTSSPSGCGGILYGDSGSFTSPGYPDTYPNNTHCEWAITAPSGRPVTVTFYFISIDDPGDCVHNYLILYDGPDEHSPSTGPYCASDTEIAPFVFSSHHVFIKFHSEYVVQPSAFRLTWDS</sequence>
<evidence type="ECO:0000256" key="29">
    <source>
        <dbReference type="PROSITE-ProRule" id="PRU00076"/>
    </source>
</evidence>
<feature type="domain" description="CUB" evidence="31">
    <location>
        <begin position="927"/>
        <end position="1037"/>
    </location>
</feature>
<feature type="domain" description="EGF-like" evidence="32">
    <location>
        <begin position="165"/>
        <end position="206"/>
    </location>
</feature>
<organism evidence="33 34">
    <name type="scientific">Chrysochloris asiatica</name>
    <name type="common">Cape golden mole</name>
    <dbReference type="NCBI Taxonomy" id="185453"/>
    <lineage>
        <taxon>Eukaryota</taxon>
        <taxon>Metazoa</taxon>
        <taxon>Chordata</taxon>
        <taxon>Craniata</taxon>
        <taxon>Vertebrata</taxon>
        <taxon>Euteleostomi</taxon>
        <taxon>Mammalia</taxon>
        <taxon>Eutheria</taxon>
        <taxon>Afrotheria</taxon>
        <taxon>Chrysochloridae</taxon>
        <taxon>Chrysochlorinae</taxon>
        <taxon>Chrysochloris</taxon>
    </lineage>
</organism>
<feature type="domain" description="CUB" evidence="31">
    <location>
        <begin position="2086"/>
        <end position="2207"/>
    </location>
</feature>
<dbReference type="InterPro" id="IPR024731">
    <property type="entry name" value="NELL2-like_EGF"/>
</dbReference>
<feature type="domain" description="EGF-like" evidence="32">
    <location>
        <begin position="390"/>
        <end position="425"/>
    </location>
</feature>
<dbReference type="GO" id="GO:0005886">
    <property type="term" value="C:plasma membrane"/>
    <property type="evidence" value="ECO:0007669"/>
    <property type="project" value="UniProtKB-SubCell"/>
</dbReference>
<dbReference type="GO" id="GO:0008203">
    <property type="term" value="P:cholesterol metabolic process"/>
    <property type="evidence" value="ECO:0007669"/>
    <property type="project" value="UniProtKB-KW"/>
</dbReference>
<keyword evidence="6" id="KW-0153">Cholesterol metabolism</keyword>
<feature type="domain" description="CUB" evidence="31">
    <location>
        <begin position="812"/>
        <end position="923"/>
    </location>
</feature>
<evidence type="ECO:0000256" key="6">
    <source>
        <dbReference type="ARBA" id="ARBA00022548"/>
    </source>
</evidence>
<evidence type="ECO:0000259" key="31">
    <source>
        <dbReference type="PROSITE" id="PS01180"/>
    </source>
</evidence>
<feature type="domain" description="CUB" evidence="31">
    <location>
        <begin position="2564"/>
        <end position="2681"/>
    </location>
</feature>
<evidence type="ECO:0000313" key="34">
    <source>
        <dbReference type="RefSeq" id="XP_006872673.1"/>
    </source>
</evidence>
<evidence type="ECO:0000256" key="24">
    <source>
        <dbReference type="ARBA" id="ARBA00023765"/>
    </source>
</evidence>
<keyword evidence="16" id="KW-0443">Lipid metabolism</keyword>
<feature type="domain" description="CUB" evidence="31">
    <location>
        <begin position="703"/>
        <end position="811"/>
    </location>
</feature>
<dbReference type="FunFam" id="2.10.25.10:FF:000633">
    <property type="entry name" value="cubilin"/>
    <property type="match status" value="1"/>
</dbReference>
<dbReference type="FunFam" id="2.60.120.290:FF:000003">
    <property type="entry name" value="Neuropilin"/>
    <property type="match status" value="3"/>
</dbReference>
<dbReference type="FunFam" id="2.60.120.290:FF:000005">
    <property type="entry name" value="Procollagen C-endopeptidase enhancer 1"/>
    <property type="match status" value="5"/>
</dbReference>
<feature type="disulfide bond" evidence="28">
    <location>
        <begin position="3031"/>
        <end position="3058"/>
    </location>
</feature>
<evidence type="ECO:0000256" key="27">
    <source>
        <dbReference type="ARBA" id="ARBA00049703"/>
    </source>
</evidence>
<keyword evidence="21" id="KW-0753">Steroid metabolism</keyword>
<evidence type="ECO:0000256" key="17">
    <source>
        <dbReference type="ARBA" id="ARBA00023136"/>
    </source>
</evidence>
<dbReference type="GO" id="GO:0031419">
    <property type="term" value="F:cobalamin binding"/>
    <property type="evidence" value="ECO:0007669"/>
    <property type="project" value="UniProtKB-KW"/>
</dbReference>
<evidence type="ECO:0000256" key="3">
    <source>
        <dbReference type="ARBA" id="ARBA00022448"/>
    </source>
</evidence>
<evidence type="ECO:0000256" key="8">
    <source>
        <dbReference type="ARBA" id="ARBA00022628"/>
    </source>
</evidence>
<feature type="domain" description="CUB" evidence="31">
    <location>
        <begin position="3389"/>
        <end position="3501"/>
    </location>
</feature>
<feature type="signal peptide" evidence="30">
    <location>
        <begin position="1"/>
        <end position="20"/>
    </location>
</feature>
<comment type="subcellular location">
    <subcellularLocation>
        <location evidence="2">Cell membrane</location>
        <topology evidence="2">Peripheral membrane protein</topology>
    </subcellularLocation>
    <subcellularLocation>
        <location evidence="1">Endosome</location>
    </subcellularLocation>
    <subcellularLocation>
        <location evidence="24">Lysosome membrane</location>
        <topology evidence="24">Peripheral membrane protein</topology>
    </subcellularLocation>
</comment>
<feature type="disulfide bond" evidence="29">
    <location>
        <begin position="153"/>
        <end position="162"/>
    </location>
</feature>
<feature type="domain" description="CUB" evidence="31">
    <location>
        <begin position="1504"/>
        <end position="1613"/>
    </location>
</feature>
<dbReference type="PROSITE" id="PS00010">
    <property type="entry name" value="ASX_HYDROXYL"/>
    <property type="match status" value="3"/>
</dbReference>
<feature type="disulfide bond" evidence="29">
    <location>
        <begin position="453"/>
        <end position="462"/>
    </location>
</feature>
<feature type="domain" description="CUB" evidence="31">
    <location>
        <begin position="1385"/>
        <end position="1500"/>
    </location>
</feature>
<dbReference type="GO" id="GO:0005765">
    <property type="term" value="C:lysosomal membrane"/>
    <property type="evidence" value="ECO:0007669"/>
    <property type="project" value="UniProtKB-SubCell"/>
</dbReference>
<dbReference type="FunFam" id="2.10.25.10:FF:000429">
    <property type="entry name" value="Cubilin"/>
    <property type="match status" value="1"/>
</dbReference>
<dbReference type="InterPro" id="IPR000742">
    <property type="entry name" value="EGF"/>
</dbReference>
<dbReference type="Pfam" id="PF00431">
    <property type="entry name" value="CUB"/>
    <property type="match status" value="27"/>
</dbReference>
<dbReference type="CDD" id="cd00041">
    <property type="entry name" value="CUB"/>
    <property type="match status" value="27"/>
</dbReference>
<keyword evidence="22" id="KW-0458">Lysosome</keyword>
<dbReference type="PROSITE" id="PS00022">
    <property type="entry name" value="EGF_1"/>
    <property type="match status" value="4"/>
</dbReference>
<dbReference type="SUPFAM" id="SSF49854">
    <property type="entry name" value="Spermadhesin, CUB domain"/>
    <property type="match status" value="27"/>
</dbReference>
<evidence type="ECO:0000256" key="5">
    <source>
        <dbReference type="ARBA" id="ARBA00022536"/>
    </source>
</evidence>
<evidence type="ECO:0000256" key="14">
    <source>
        <dbReference type="ARBA" id="ARBA00022837"/>
    </source>
</evidence>
<keyword evidence="4" id="KW-1003">Cell membrane</keyword>
<feature type="domain" description="EGF-like" evidence="32">
    <location>
        <begin position="258"/>
        <end position="299"/>
    </location>
</feature>
<dbReference type="PROSITE" id="PS01186">
    <property type="entry name" value="EGF_2"/>
    <property type="match status" value="1"/>
</dbReference>
<keyword evidence="14" id="KW-0106">Calcium</keyword>
<dbReference type="FunFam" id="2.10.25.10:FF:000004">
    <property type="entry name" value="Neurogenic locus notch 1"/>
    <property type="match status" value="1"/>
</dbReference>
<dbReference type="FunFam" id="2.10.25.10:FF:000554">
    <property type="entry name" value="Cubilin"/>
    <property type="match status" value="1"/>
</dbReference>
<feature type="disulfide bond" evidence="29">
    <location>
        <begin position="415"/>
        <end position="424"/>
    </location>
</feature>
<dbReference type="Pfam" id="PF00008">
    <property type="entry name" value="EGF"/>
    <property type="match status" value="3"/>
</dbReference>
<dbReference type="CTD" id="8029"/>
<evidence type="ECO:0000256" key="1">
    <source>
        <dbReference type="ARBA" id="ARBA00004177"/>
    </source>
</evidence>
<dbReference type="Gene3D" id="2.10.25.10">
    <property type="entry name" value="Laminin"/>
    <property type="match status" value="7"/>
</dbReference>
<feature type="domain" description="EGF-like" evidence="32">
    <location>
        <begin position="127"/>
        <end position="163"/>
    </location>
</feature>
<feature type="domain" description="EGF-like" evidence="32">
    <location>
        <begin position="427"/>
        <end position="463"/>
    </location>
</feature>
<feature type="domain" description="CUB" evidence="31">
    <location>
        <begin position="3151"/>
        <end position="3268"/>
    </location>
</feature>
<evidence type="ECO:0000256" key="16">
    <source>
        <dbReference type="ARBA" id="ARBA00023098"/>
    </source>
</evidence>
<comment type="subunit">
    <text evidence="27">Interacts with AMN. Component of the cubam complex composed of one CUBN trimer and one AMN chain. The cubam complex can dimerize. Interacts with LRP2 in a dual-receptor complex in a calcium-dependent manner. Found in a complex with PID1/PCLI1, LRP1 and CUBNI. Interacts with LRP1 and PID1/PCLI1.</text>
</comment>
<feature type="domain" description="CUB" evidence="31">
    <location>
        <begin position="2914"/>
        <end position="3029"/>
    </location>
</feature>
<feature type="domain" description="CUB" evidence="31">
    <location>
        <begin position="2799"/>
        <end position="2913"/>
    </location>
</feature>
<dbReference type="SMART" id="SM00042">
    <property type="entry name" value="CUB"/>
    <property type="match status" value="27"/>
</dbReference>
<dbReference type="InterPro" id="IPR009030">
    <property type="entry name" value="Growth_fac_rcpt_cys_sf"/>
</dbReference>
<feature type="disulfide bond" evidence="29">
    <location>
        <begin position="196"/>
        <end position="205"/>
    </location>
</feature>
<feature type="domain" description="EGF-like" evidence="32">
    <location>
        <begin position="344"/>
        <end position="380"/>
    </location>
</feature>
<dbReference type="FunFam" id="2.10.25.10:FF:000379">
    <property type="entry name" value="Cubilin"/>
    <property type="match status" value="1"/>
</dbReference>
<dbReference type="Gene3D" id="2.60.120.290">
    <property type="entry name" value="Spermadhesin, CUB domain"/>
    <property type="match status" value="27"/>
</dbReference>
<evidence type="ECO:0000256" key="7">
    <source>
        <dbReference type="ARBA" id="ARBA00022553"/>
    </source>
</evidence>
<dbReference type="InterPro" id="IPR000859">
    <property type="entry name" value="CUB_dom"/>
</dbReference>
<evidence type="ECO:0000256" key="4">
    <source>
        <dbReference type="ARBA" id="ARBA00022475"/>
    </source>
</evidence>
<evidence type="ECO:0000256" key="28">
    <source>
        <dbReference type="PROSITE-ProRule" id="PRU00059"/>
    </source>
</evidence>
<dbReference type="GO" id="GO:0015031">
    <property type="term" value="P:protein transport"/>
    <property type="evidence" value="ECO:0007669"/>
    <property type="project" value="UniProtKB-KW"/>
</dbReference>
<feature type="domain" description="CUB" evidence="31">
    <location>
        <begin position="1159"/>
        <end position="1271"/>
    </location>
</feature>